<dbReference type="GO" id="GO:0018279">
    <property type="term" value="P:protein N-linked glycosylation via asparagine"/>
    <property type="evidence" value="ECO:0007669"/>
    <property type="project" value="TreeGrafter"/>
</dbReference>
<keyword evidence="9 11" id="KW-1133">Transmembrane helix</keyword>
<keyword evidence="14" id="KW-1185">Reference proteome</keyword>
<dbReference type="InterPro" id="IPR007676">
    <property type="entry name" value="Ribophorin_I"/>
</dbReference>
<dbReference type="AlphaFoldDB" id="A0A8S3ZFT7"/>
<keyword evidence="8 11" id="KW-0256">Endoplasmic reticulum</keyword>
<feature type="transmembrane region" description="Helical" evidence="11">
    <location>
        <begin position="434"/>
        <end position="453"/>
    </location>
</feature>
<sequence>MKTLVLFVYLLQAFISAHCKVNQDVIDANIVNSKVERRLDIATHLVKTWTAITVENRGPSAVRSYLFVVDPSLQEHLSFISAVAKDHKDEKLLVSETKVSGHNDKLFFRITLRSPLESGKTVTLEVEAVYSHVLKPYPSAITQAEKQFVVLETNLYFYSPYPTTSQMTTVITASSNVESYTKTKPVSQSDTSINYGPFEDKGPFSEATLRIHEENNSPFMTVTNLERLIEISHWGNIAVEEHIDIRHTGAVLKGPFSRFDYQRQQDGYSSVKQFKTSLPASARDVYYRDEIGNISTSNLREMDESVDVELRPRFPLFGGWKTDYILGYNVPSYEYLYNKGDHYALKMRFIDHIYDDMVVDKMRLKIILPEGSKDIELKVPFEVQRKPDEVHYTYLDTLGRPVVVLHKENLVEQHIQDFELHYTFQRWRLLQEPLMIVGTFYLLFLVVIIYVRLDFSITKDEAKESRMRVSTLVDEVQSAHDRRSALYQSYDDAVNKYKSSKDMTAFITSRKKIDADHKLLTQQIHNLQAQLKTESSEAAEK</sequence>
<comment type="subunit">
    <text evidence="11">Component of the oligosaccharyltransferase (OST) complex.</text>
</comment>
<evidence type="ECO:0000256" key="9">
    <source>
        <dbReference type="ARBA" id="ARBA00022989"/>
    </source>
</evidence>
<evidence type="ECO:0000256" key="6">
    <source>
        <dbReference type="ARBA" id="ARBA00022692"/>
    </source>
</evidence>
<evidence type="ECO:0000313" key="14">
    <source>
        <dbReference type="Proteomes" id="UP000678393"/>
    </source>
</evidence>
<evidence type="ECO:0000256" key="4">
    <source>
        <dbReference type="ARBA" id="ARBA00008905"/>
    </source>
</evidence>
<evidence type="ECO:0000256" key="7">
    <source>
        <dbReference type="ARBA" id="ARBA00022729"/>
    </source>
</evidence>
<dbReference type="PANTHER" id="PTHR21049">
    <property type="entry name" value="RIBOPHORIN I"/>
    <property type="match status" value="1"/>
</dbReference>
<keyword evidence="7 11" id="KW-0732">Signal</keyword>
<comment type="pathway">
    <text evidence="3 11">Protein modification; protein glycosylation.</text>
</comment>
<name>A0A8S3ZFT7_9EUPU</name>
<evidence type="ECO:0000256" key="3">
    <source>
        <dbReference type="ARBA" id="ARBA00004922"/>
    </source>
</evidence>
<gene>
    <name evidence="13" type="ORF">CUNI_LOCUS13851</name>
</gene>
<evidence type="ECO:0000256" key="1">
    <source>
        <dbReference type="ARBA" id="ARBA00002791"/>
    </source>
</evidence>
<dbReference type="OrthoDB" id="310030at2759"/>
<evidence type="ECO:0000256" key="2">
    <source>
        <dbReference type="ARBA" id="ARBA00004115"/>
    </source>
</evidence>
<comment type="caution">
    <text evidence="13">The sequence shown here is derived from an EMBL/GenBank/DDBJ whole genome shotgun (WGS) entry which is preliminary data.</text>
</comment>
<protein>
    <recommendedName>
        <fullName evidence="5 11">Dolichyl-diphosphooligosaccharide--protein glycosyltransferase subunit 1</fullName>
    </recommendedName>
</protein>
<keyword evidence="6 11" id="KW-0812">Transmembrane</keyword>
<evidence type="ECO:0000256" key="10">
    <source>
        <dbReference type="ARBA" id="ARBA00023136"/>
    </source>
</evidence>
<comment type="function">
    <text evidence="1 11">Subunit of the oligosaccharyl transferase (OST) complex that catalyzes the initial transfer of a defined glycan (Glc(3)Man(9)GlcNAc(2) in eukaryotes) from the lipid carrier dolichol-pyrophosphate to an asparagine residue within an Asn-X-Ser/Thr consensus motif in nascent polypeptide chains, the first step in protein N-glycosylation. N-glycosylation occurs cotranslationally and the complex associates with the Sec61 complex at the channel-forming translocon complex that mediates protein translocation across the endoplasmic reticulum (ER). All subunits are required for a maximal enzyme activity.</text>
</comment>
<keyword evidence="12" id="KW-0175">Coiled coil</keyword>
<evidence type="ECO:0000256" key="5">
    <source>
        <dbReference type="ARBA" id="ARBA00017611"/>
    </source>
</evidence>
<proteinExistence type="inferred from homology"/>
<dbReference type="PANTHER" id="PTHR21049:SF0">
    <property type="entry name" value="DOLICHYL-DIPHOSPHOOLIGOSACCHARIDE--PROTEIN GLYCOSYLTRANSFERASE SUBUNIT 1"/>
    <property type="match status" value="1"/>
</dbReference>
<dbReference type="EMBL" id="CAJHNH020003001">
    <property type="protein sequence ID" value="CAG5128293.1"/>
    <property type="molecule type" value="Genomic_DNA"/>
</dbReference>
<feature type="chain" id="PRO_5035958783" description="Dolichyl-diphosphooligosaccharide--protein glycosyltransferase subunit 1" evidence="11">
    <location>
        <begin position="20"/>
        <end position="541"/>
    </location>
</feature>
<dbReference type="Pfam" id="PF04597">
    <property type="entry name" value="Ribophorin_I"/>
    <property type="match status" value="1"/>
</dbReference>
<comment type="subcellular location">
    <subcellularLocation>
        <location evidence="2 11">Endoplasmic reticulum membrane</location>
        <topology evidence="2 11">Single-pass type I membrane protein</topology>
    </subcellularLocation>
</comment>
<keyword evidence="10 11" id="KW-0472">Membrane</keyword>
<evidence type="ECO:0000313" key="13">
    <source>
        <dbReference type="EMBL" id="CAG5128293.1"/>
    </source>
</evidence>
<feature type="signal peptide" evidence="11">
    <location>
        <begin position="1"/>
        <end position="19"/>
    </location>
</feature>
<evidence type="ECO:0000256" key="8">
    <source>
        <dbReference type="ARBA" id="ARBA00022824"/>
    </source>
</evidence>
<feature type="coiled-coil region" evidence="12">
    <location>
        <begin position="510"/>
        <end position="537"/>
    </location>
</feature>
<feature type="non-terminal residue" evidence="13">
    <location>
        <position position="541"/>
    </location>
</feature>
<organism evidence="13 14">
    <name type="scientific">Candidula unifasciata</name>
    <dbReference type="NCBI Taxonomy" id="100452"/>
    <lineage>
        <taxon>Eukaryota</taxon>
        <taxon>Metazoa</taxon>
        <taxon>Spiralia</taxon>
        <taxon>Lophotrochozoa</taxon>
        <taxon>Mollusca</taxon>
        <taxon>Gastropoda</taxon>
        <taxon>Heterobranchia</taxon>
        <taxon>Euthyneura</taxon>
        <taxon>Panpulmonata</taxon>
        <taxon>Eupulmonata</taxon>
        <taxon>Stylommatophora</taxon>
        <taxon>Helicina</taxon>
        <taxon>Helicoidea</taxon>
        <taxon>Geomitridae</taxon>
        <taxon>Candidula</taxon>
    </lineage>
</organism>
<dbReference type="Proteomes" id="UP000678393">
    <property type="component" value="Unassembled WGS sequence"/>
</dbReference>
<accession>A0A8S3ZFT7</accession>
<evidence type="ECO:0000256" key="12">
    <source>
        <dbReference type="SAM" id="Coils"/>
    </source>
</evidence>
<comment type="similarity">
    <text evidence="4 11">Belongs to the OST1 family.</text>
</comment>
<evidence type="ECO:0000256" key="11">
    <source>
        <dbReference type="RuleBase" id="RU361143"/>
    </source>
</evidence>
<dbReference type="GO" id="GO:0008250">
    <property type="term" value="C:oligosaccharyltransferase complex"/>
    <property type="evidence" value="ECO:0007669"/>
    <property type="project" value="UniProtKB-UniRule"/>
</dbReference>
<reference evidence="13" key="1">
    <citation type="submission" date="2021-04" db="EMBL/GenBank/DDBJ databases">
        <authorList>
            <consortium name="Molecular Ecology Group"/>
        </authorList>
    </citation>
    <scope>NUCLEOTIDE SEQUENCE</scope>
</reference>